<protein>
    <submittedName>
        <fullName evidence="1">Uncharacterized protein</fullName>
    </submittedName>
</protein>
<dbReference type="GeneID" id="99178432"/>
<dbReference type="AlphaFoldDB" id="A0ABD5WQR8"/>
<gene>
    <name evidence="1" type="ORF">ACFQJ6_10205</name>
</gene>
<comment type="caution">
    <text evidence="1">The sequence shown here is derived from an EMBL/GenBank/DDBJ whole genome shotgun (WGS) entry which is preliminary data.</text>
</comment>
<dbReference type="RefSeq" id="WP_382209673.1">
    <property type="nucleotide sequence ID" value="NZ_CP119809.1"/>
</dbReference>
<accession>A0ABD5WQR8</accession>
<keyword evidence="2" id="KW-1185">Reference proteome</keyword>
<dbReference type="EMBL" id="JBHSZH010000005">
    <property type="protein sequence ID" value="MFC7080429.1"/>
    <property type="molecule type" value="Genomic_DNA"/>
</dbReference>
<evidence type="ECO:0000313" key="2">
    <source>
        <dbReference type="Proteomes" id="UP001596407"/>
    </source>
</evidence>
<evidence type="ECO:0000313" key="1">
    <source>
        <dbReference type="EMBL" id="MFC7080429.1"/>
    </source>
</evidence>
<name>A0ABD5WQR8_9EURY</name>
<reference evidence="1 2" key="1">
    <citation type="journal article" date="2019" name="Int. J. Syst. Evol. Microbiol.">
        <title>The Global Catalogue of Microorganisms (GCM) 10K type strain sequencing project: providing services to taxonomists for standard genome sequencing and annotation.</title>
        <authorList>
            <consortium name="The Broad Institute Genomics Platform"/>
            <consortium name="The Broad Institute Genome Sequencing Center for Infectious Disease"/>
            <person name="Wu L."/>
            <person name="Ma J."/>
        </authorList>
    </citation>
    <scope>NUCLEOTIDE SEQUENCE [LARGE SCALE GENOMIC DNA]</scope>
    <source>
        <strain evidence="1 2">DT72</strain>
    </source>
</reference>
<sequence length="59" mass="6771">MSHDWRAPPGRERYPLDRIEAVRRGPELAVGREFRPEARCGGGLRCRAVAVRSPCRRLQ</sequence>
<dbReference type="Proteomes" id="UP001596407">
    <property type="component" value="Unassembled WGS sequence"/>
</dbReference>
<organism evidence="1 2">
    <name type="scientific">Halorussus caseinilyticus</name>
    <dbReference type="NCBI Taxonomy" id="3034025"/>
    <lineage>
        <taxon>Archaea</taxon>
        <taxon>Methanobacteriati</taxon>
        <taxon>Methanobacteriota</taxon>
        <taxon>Stenosarchaea group</taxon>
        <taxon>Halobacteria</taxon>
        <taxon>Halobacteriales</taxon>
        <taxon>Haladaptataceae</taxon>
        <taxon>Halorussus</taxon>
    </lineage>
</organism>
<proteinExistence type="predicted"/>